<evidence type="ECO:0000259" key="2">
    <source>
        <dbReference type="Pfam" id="PF14242"/>
    </source>
</evidence>
<keyword evidence="3" id="KW-0648">Protein biosynthesis</keyword>
<evidence type="ECO:0000313" key="3">
    <source>
        <dbReference type="EMBL" id="KOA19593.1"/>
    </source>
</evidence>
<dbReference type="STRING" id="36844.SAMN04488501_102312"/>
<evidence type="ECO:0000313" key="4">
    <source>
        <dbReference type="Proteomes" id="UP000037043"/>
    </source>
</evidence>
<keyword evidence="1" id="KW-0812">Transmembrane</keyword>
<dbReference type="SUPFAM" id="SSF46934">
    <property type="entry name" value="UBA-like"/>
    <property type="match status" value="1"/>
</dbReference>
<dbReference type="AlphaFoldDB" id="A0A0L6Z9W5"/>
<dbReference type="EMBL" id="LHUR01000022">
    <property type="protein sequence ID" value="KOA19593.1"/>
    <property type="molecule type" value="Genomic_DNA"/>
</dbReference>
<dbReference type="GO" id="GO:0003746">
    <property type="term" value="F:translation elongation factor activity"/>
    <property type="evidence" value="ECO:0007669"/>
    <property type="project" value="UniProtKB-KW"/>
</dbReference>
<organism evidence="3 4">
    <name type="scientific">Clostridium homopropionicum DSM 5847</name>
    <dbReference type="NCBI Taxonomy" id="1121318"/>
    <lineage>
        <taxon>Bacteria</taxon>
        <taxon>Bacillati</taxon>
        <taxon>Bacillota</taxon>
        <taxon>Clostridia</taxon>
        <taxon>Eubacteriales</taxon>
        <taxon>Clostridiaceae</taxon>
        <taxon>Clostridium</taxon>
    </lineage>
</organism>
<keyword evidence="1" id="KW-1133">Transmembrane helix</keyword>
<feature type="domain" description="DUF4342" evidence="2">
    <location>
        <begin position="49"/>
        <end position="119"/>
    </location>
</feature>
<accession>A0A0L6Z9W5</accession>
<evidence type="ECO:0000256" key="1">
    <source>
        <dbReference type="SAM" id="Phobius"/>
    </source>
</evidence>
<proteinExistence type="predicted"/>
<dbReference type="InterPro" id="IPR025642">
    <property type="entry name" value="DUF4342"/>
</dbReference>
<feature type="transmembrane region" description="Helical" evidence="1">
    <location>
        <begin position="85"/>
        <end position="110"/>
    </location>
</feature>
<dbReference type="InterPro" id="IPR009060">
    <property type="entry name" value="UBA-like_sf"/>
</dbReference>
<keyword evidence="4" id="KW-1185">Reference proteome</keyword>
<dbReference type="Gene3D" id="1.10.8.10">
    <property type="entry name" value="DNA helicase RuvA subunit, C-terminal domain"/>
    <property type="match status" value="1"/>
</dbReference>
<keyword evidence="1" id="KW-0472">Membrane</keyword>
<comment type="caution">
    <text evidence="3">The sequence shown here is derived from an EMBL/GenBank/DDBJ whole genome shotgun (WGS) entry which is preliminary data.</text>
</comment>
<dbReference type="RefSeq" id="WP_052221239.1">
    <property type="nucleotide sequence ID" value="NZ_LHUR01000022.1"/>
</dbReference>
<dbReference type="CDD" id="cd14360">
    <property type="entry name" value="UBA_NAC_like_bac"/>
    <property type="match status" value="1"/>
</dbReference>
<dbReference type="PATRIC" id="fig|1121318.3.peg.1697"/>
<dbReference type="Proteomes" id="UP000037043">
    <property type="component" value="Unassembled WGS sequence"/>
</dbReference>
<sequence length="147" mass="16274">MSINLEDVDLIRKRTGVSYNDAKEALEQCNNDLVEALAYIEKKNNLKTHKVCCGENLISKSKDLIKKGNKTRFILKKKDDVVLNLPVTIAGIVTVVAFPLAATGLVLALATNHKVKIEKQNGEEVKTTEVFDKMSSVVNNVTNQFSK</sequence>
<reference evidence="4" key="1">
    <citation type="submission" date="2015-08" db="EMBL/GenBank/DDBJ databases">
        <title>Genome sequence of the strict anaerobe Clostridium homopropionicum LuHBu1 (DSM 5847T).</title>
        <authorList>
            <person name="Poehlein A."/>
            <person name="Beck M."/>
            <person name="Schiel-Bengelsdorf B."/>
            <person name="Bengelsdorf F.R."/>
            <person name="Daniel R."/>
            <person name="Duerre P."/>
        </authorList>
    </citation>
    <scope>NUCLEOTIDE SEQUENCE [LARGE SCALE GENOMIC DNA]</scope>
    <source>
        <strain evidence="4">DSM 5847</strain>
    </source>
</reference>
<keyword evidence="3" id="KW-0251">Elongation factor</keyword>
<name>A0A0L6Z9W5_9CLOT</name>
<dbReference type="Pfam" id="PF14242">
    <property type="entry name" value="DUF4342"/>
    <property type="match status" value="1"/>
</dbReference>
<gene>
    <name evidence="3" type="primary">TSFM</name>
    <name evidence="3" type="ORF">CLHOM_16820</name>
</gene>
<protein>
    <submittedName>
        <fullName evidence="3">Elongation factor Ts, mitochondrial</fullName>
    </submittedName>
</protein>